<keyword evidence="7" id="KW-1133">Transmembrane helix</keyword>
<dbReference type="GO" id="GO:0004673">
    <property type="term" value="F:protein histidine kinase activity"/>
    <property type="evidence" value="ECO:0007669"/>
    <property type="project" value="UniProtKB-EC"/>
</dbReference>
<comment type="catalytic activity">
    <reaction evidence="1">
        <text>ATP + protein L-histidine = ADP + protein N-phospho-L-histidine.</text>
        <dbReference type="EC" id="2.7.13.3"/>
    </reaction>
</comment>
<keyword evidence="5" id="KW-0902">Two-component regulatory system</keyword>
<evidence type="ECO:0000256" key="5">
    <source>
        <dbReference type="ARBA" id="ARBA00023012"/>
    </source>
</evidence>
<keyword evidence="7" id="KW-0472">Membrane</keyword>
<keyword evidence="4 9" id="KW-0418">Kinase</keyword>
<evidence type="ECO:0000256" key="1">
    <source>
        <dbReference type="ARBA" id="ARBA00000085"/>
    </source>
</evidence>
<reference evidence="9" key="1">
    <citation type="journal article" date="2012" name="PLoS ONE">
        <title>Gene sets for utilization of primary and secondary nutrition supplies in the distal gut of endangered iberian lynx.</title>
        <authorList>
            <person name="Alcaide M."/>
            <person name="Messina E."/>
            <person name="Richter M."/>
            <person name="Bargiela R."/>
            <person name="Peplies J."/>
            <person name="Huws S.A."/>
            <person name="Newbold C.J."/>
            <person name="Golyshin P.N."/>
            <person name="Simon M.A."/>
            <person name="Lopez G."/>
            <person name="Yakimov M.M."/>
            <person name="Ferrer M."/>
        </authorList>
    </citation>
    <scope>NUCLEOTIDE SEQUENCE</scope>
</reference>
<dbReference type="EMBL" id="AMCI01000851">
    <property type="protein sequence ID" value="EJX07567.1"/>
    <property type="molecule type" value="Genomic_DNA"/>
</dbReference>
<sequence>MGACRDTAGSREVCLIDSLNEWAYALRYKNLTVSGAAAAEAYAKAQSYASGRAEACNQLGFAAFLTMDFKEAERLYKEVYACTESELELLIADVGMMRICQRKAMNKEFYDYRNRALRRLKRIAEEPHLSINAHERKRLKYAQSEFYLVSAVYYYYLQQQEDAMNCIRQADEQMKLEGDTAQLLYFHYLKGAAGLCQAASADDMKLKRFDELYAVWRIASLKGYVYFEGNGLQGLADLMVLPADYDFFKKYRNHAILQLELPIDSLLPLRMSQQALHTLCQFQDPYQIAGSYVSIGKYLNLHGRYSEALDTLTQALDKVNQIYGTAPECISRICEQLSVSYAGLGQKVESDVHRNWYLDILDDTRQDKELESRYQALEQEAMQLNGLLVAVMLGLVGIGVFFGLFSRWSKVRSLKHVERLQGMLKVCQLIISAIPADAQSEEDIITSIELAVRQPMQELLGNYDLHIENGRLVIDKKLNKEEQAMLRVLNPYVQWALDTGRASVSLNDERKRLERQKFVYEMHIASNKRRNIEKKTCLAIANGIQPYMDRMAHVVHKLTHSKDEQTENFKIGVYQYLDELVSKINEYNEILTLWIKMKQGSLSMNIETFNLNELFDLLRKGSRSFELRNQTFQVAPAEVTVKADKALTMFMLNTLADNARKYTPQGGRISIFARTEKNYVEISVEDTGCGLSESDVRHLNDDKVYDSSKIGLDTVVHREEWQQKKGSGFGLMNCKGIIEKYRKTNDLFKVCLFGVESKIGKGSRFFFRLPVGVRKSILFYALLAASVVPADAQLIQSETEVEPAFYEQLLDSASDYANEAYYANVEGRYECALQYIDSAMWCLNRHYWQFGTHSKRTMKLYDSVESPAEMDWWKEPFNSDFHVILDIRNEAAVAFLALKQWQAYSYNNAAYTALYKLLGEDQSLESYCRQLERSSSNKRVGMILGVVLLAVFLFGYYILYIRKRLQNRWNLEQVLHINRNVFKAVLPIGTVQVDRQHDEDYGLQRISQNMVNAAFEEMDDLLGIDDLGMAIYNEAAAKLEFAFYRSDDDAGKLLAQSLMQRCFMDNHYLEEKNVLIFPLHMDAGGQNHPIGVFYVKRTDDVGQETDILLVELIANYVAAVTYNAVVKLAAQYQDIETAEDETNKASWEDNMLHVQNLVLDNCLSTIKHETVYYPHKIKQLIGKLRQHGLAPDEEKDMSVAIEELIVYYKGIFTILSQCASRQLEEITFRRSVIDIAELMHHVEKYFKKMSRNCSASISLELKPLQGMVCGDKNLLQFLLECLVDEALVCQ</sequence>
<dbReference type="InterPro" id="IPR019734">
    <property type="entry name" value="TPR_rpt"/>
</dbReference>
<gene>
    <name evidence="9" type="ORF">EVA_04313</name>
</gene>
<comment type="caution">
    <text evidence="9">The sequence shown here is derived from an EMBL/GenBank/DDBJ whole genome shotgun (WGS) entry which is preliminary data.</text>
</comment>
<dbReference type="Pfam" id="PF02518">
    <property type="entry name" value="HATPase_c"/>
    <property type="match status" value="1"/>
</dbReference>
<dbReference type="PANTHER" id="PTHR43711:SF31">
    <property type="entry name" value="HISTIDINE KINASE"/>
    <property type="match status" value="1"/>
</dbReference>
<proteinExistence type="predicted"/>
<dbReference type="Pfam" id="PF17140">
    <property type="entry name" value="DUF5113"/>
    <property type="match status" value="2"/>
</dbReference>
<dbReference type="InterPro" id="IPR033406">
    <property type="entry name" value="DUF5113"/>
</dbReference>
<evidence type="ECO:0000256" key="3">
    <source>
        <dbReference type="ARBA" id="ARBA00022679"/>
    </source>
</evidence>
<evidence type="ECO:0000256" key="7">
    <source>
        <dbReference type="SAM" id="Phobius"/>
    </source>
</evidence>
<keyword evidence="6" id="KW-0175">Coiled coil</keyword>
<dbReference type="PROSITE" id="PS50109">
    <property type="entry name" value="HIS_KIN"/>
    <property type="match status" value="1"/>
</dbReference>
<evidence type="ECO:0000256" key="6">
    <source>
        <dbReference type="SAM" id="Coils"/>
    </source>
</evidence>
<dbReference type="Pfam" id="PF17139">
    <property type="entry name" value="DUF5112"/>
    <property type="match status" value="1"/>
</dbReference>
<evidence type="ECO:0000313" key="9">
    <source>
        <dbReference type="EMBL" id="EJX07567.1"/>
    </source>
</evidence>
<dbReference type="InterPro" id="IPR003594">
    <property type="entry name" value="HATPase_dom"/>
</dbReference>
<feature type="transmembrane region" description="Helical" evidence="7">
    <location>
        <begin position="384"/>
        <end position="405"/>
    </location>
</feature>
<dbReference type="SMART" id="SM00028">
    <property type="entry name" value="TPR"/>
    <property type="match status" value="2"/>
</dbReference>
<dbReference type="EC" id="2.7.13.3" evidence="2"/>
<keyword evidence="3" id="KW-0808">Transferase</keyword>
<evidence type="ECO:0000256" key="4">
    <source>
        <dbReference type="ARBA" id="ARBA00022777"/>
    </source>
</evidence>
<feature type="domain" description="Histidine kinase" evidence="8">
    <location>
        <begin position="539"/>
        <end position="773"/>
    </location>
</feature>
<feature type="transmembrane region" description="Helical" evidence="7">
    <location>
        <begin position="940"/>
        <end position="960"/>
    </location>
</feature>
<name>J9GIX8_9ZZZZ</name>
<dbReference type="GO" id="GO:0000160">
    <property type="term" value="P:phosphorelay signal transduction system"/>
    <property type="evidence" value="ECO:0007669"/>
    <property type="project" value="UniProtKB-KW"/>
</dbReference>
<evidence type="ECO:0000259" key="8">
    <source>
        <dbReference type="PROSITE" id="PS50109"/>
    </source>
</evidence>
<dbReference type="InterPro" id="IPR050736">
    <property type="entry name" value="Sensor_HK_Regulatory"/>
</dbReference>
<keyword evidence="7" id="KW-0812">Transmembrane</keyword>
<dbReference type="InterPro" id="IPR033405">
    <property type="entry name" value="DUF5112"/>
</dbReference>
<dbReference type="InterPro" id="IPR036890">
    <property type="entry name" value="HATPase_C_sf"/>
</dbReference>
<dbReference type="SMART" id="SM00387">
    <property type="entry name" value="HATPase_c"/>
    <property type="match status" value="1"/>
</dbReference>
<feature type="coiled-coil region" evidence="6">
    <location>
        <begin position="360"/>
        <end position="387"/>
    </location>
</feature>
<protein>
    <recommendedName>
        <fullName evidence="2">histidine kinase</fullName>
        <ecNumber evidence="2">2.7.13.3</ecNumber>
    </recommendedName>
</protein>
<accession>J9GIX8</accession>
<dbReference type="SUPFAM" id="SSF55874">
    <property type="entry name" value="ATPase domain of HSP90 chaperone/DNA topoisomerase II/histidine kinase"/>
    <property type="match status" value="1"/>
</dbReference>
<evidence type="ECO:0000256" key="2">
    <source>
        <dbReference type="ARBA" id="ARBA00012438"/>
    </source>
</evidence>
<dbReference type="Gene3D" id="3.30.565.10">
    <property type="entry name" value="Histidine kinase-like ATPase, C-terminal domain"/>
    <property type="match status" value="1"/>
</dbReference>
<dbReference type="InterPro" id="IPR005467">
    <property type="entry name" value="His_kinase_dom"/>
</dbReference>
<dbReference type="PANTHER" id="PTHR43711">
    <property type="entry name" value="TWO-COMPONENT HISTIDINE KINASE"/>
    <property type="match status" value="1"/>
</dbReference>
<organism evidence="9">
    <name type="scientific">gut metagenome</name>
    <dbReference type="NCBI Taxonomy" id="749906"/>
    <lineage>
        <taxon>unclassified sequences</taxon>
        <taxon>metagenomes</taxon>
        <taxon>organismal metagenomes</taxon>
    </lineage>
</organism>